<keyword evidence="2" id="KW-1185">Reference proteome</keyword>
<proteinExistence type="predicted"/>
<gene>
    <name evidence="1" type="ORF">D0Z00_001750</name>
</gene>
<reference evidence="1 2" key="1">
    <citation type="journal article" date="2020" name="Front. Microbiol.">
        <title>Phenotypic and Genetic Characterization of the Cheese Ripening Yeast Geotrichum candidum.</title>
        <authorList>
            <person name="Perkins V."/>
            <person name="Vignola S."/>
            <person name="Lessard M.H."/>
            <person name="Plante P.L."/>
            <person name="Corbeil J."/>
            <person name="Dugat-Bony E."/>
            <person name="Frenette M."/>
            <person name="Labrie S."/>
        </authorList>
    </citation>
    <scope>NUCLEOTIDE SEQUENCE [LARGE SCALE GENOMIC DNA]</scope>
    <source>
        <strain evidence="1 2">LMA-1147</strain>
    </source>
</reference>
<evidence type="ECO:0000313" key="2">
    <source>
        <dbReference type="Proteomes" id="UP000744676"/>
    </source>
</evidence>
<comment type="caution">
    <text evidence="1">The sequence shown here is derived from an EMBL/GenBank/DDBJ whole genome shotgun (WGS) entry which is preliminary data.</text>
</comment>
<sequence>MERIGNKNARRRKEQILNLIKTFEENGIGAHDFYALTSNGNLVEVTSNVAGSIDGGSVGSDSVAVAEDEPPNPTSNPVNAVANSEESPAPSPAASENNLDTPALTTTNGPSDNVAAAAAATSNTDNFLLFEQNGHDLFQTEITGLNELNFLETAFSASPTNSTTGSLGETPRDPTDPTAVAASVPEPYSLEWEVNLWNELSTQPVFWFDYGQ</sequence>
<dbReference type="EMBL" id="QVQA01000036">
    <property type="protein sequence ID" value="KAF5099155.1"/>
    <property type="molecule type" value="Genomic_DNA"/>
</dbReference>
<evidence type="ECO:0000313" key="1">
    <source>
        <dbReference type="EMBL" id="KAF5099155.1"/>
    </source>
</evidence>
<protein>
    <submittedName>
        <fullName evidence="1">Uncharacterized protein</fullName>
    </submittedName>
</protein>
<organism evidence="1 2">
    <name type="scientific">Geotrichum galactomycetum</name>
    <dbReference type="NCBI Taxonomy" id="27317"/>
    <lineage>
        <taxon>Eukaryota</taxon>
        <taxon>Fungi</taxon>
        <taxon>Dikarya</taxon>
        <taxon>Ascomycota</taxon>
        <taxon>Saccharomycotina</taxon>
        <taxon>Dipodascomycetes</taxon>
        <taxon>Dipodascales</taxon>
        <taxon>Dipodascaceae</taxon>
        <taxon>Geotrichum</taxon>
    </lineage>
</organism>
<name>A0ACB6V685_9ASCO</name>
<accession>A0ACB6V685</accession>
<dbReference type="Proteomes" id="UP000744676">
    <property type="component" value="Unassembled WGS sequence"/>
</dbReference>